<evidence type="ECO:0000313" key="3">
    <source>
        <dbReference type="Proteomes" id="UP000647172"/>
    </source>
</evidence>
<gene>
    <name evidence="2" type="ORF">Ani05nite_78120</name>
</gene>
<name>A0A919JR65_9ACTN</name>
<dbReference type="EMBL" id="BOMQ01000098">
    <property type="protein sequence ID" value="GIE54278.1"/>
    <property type="molecule type" value="Genomic_DNA"/>
</dbReference>
<accession>A0A919JR65</accession>
<dbReference type="Proteomes" id="UP000647172">
    <property type="component" value="Unassembled WGS sequence"/>
</dbReference>
<feature type="domain" description="Zinc finger CGNR" evidence="1">
    <location>
        <begin position="122"/>
        <end position="164"/>
    </location>
</feature>
<reference evidence="2" key="1">
    <citation type="submission" date="2021-01" db="EMBL/GenBank/DDBJ databases">
        <title>Whole genome shotgun sequence of Actinoplanes nipponensis NBRC 14063.</title>
        <authorList>
            <person name="Komaki H."/>
            <person name="Tamura T."/>
        </authorList>
    </citation>
    <scope>NUCLEOTIDE SEQUENCE</scope>
    <source>
        <strain evidence="2">NBRC 14063</strain>
    </source>
</reference>
<dbReference type="Gene3D" id="1.10.3300.10">
    <property type="entry name" value="Jann2411-like domain"/>
    <property type="match status" value="1"/>
</dbReference>
<proteinExistence type="predicted"/>
<dbReference type="InterPro" id="IPR010852">
    <property type="entry name" value="ABATE"/>
</dbReference>
<dbReference type="Pfam" id="PF07336">
    <property type="entry name" value="ABATE"/>
    <property type="match status" value="1"/>
</dbReference>
<protein>
    <recommendedName>
        <fullName evidence="1">Zinc finger CGNR domain-containing protein</fullName>
    </recommendedName>
</protein>
<dbReference type="PANTHER" id="PTHR35525">
    <property type="entry name" value="BLL6575 PROTEIN"/>
    <property type="match status" value="1"/>
</dbReference>
<dbReference type="AlphaFoldDB" id="A0A919JR65"/>
<evidence type="ECO:0000313" key="2">
    <source>
        <dbReference type="EMBL" id="GIE54278.1"/>
    </source>
</evidence>
<dbReference type="InterPro" id="IPR021005">
    <property type="entry name" value="Znf_CGNR"/>
</dbReference>
<dbReference type="Pfam" id="PF11706">
    <property type="entry name" value="zf-CGNR"/>
    <property type="match status" value="1"/>
</dbReference>
<evidence type="ECO:0000259" key="1">
    <source>
        <dbReference type="Pfam" id="PF11706"/>
    </source>
</evidence>
<dbReference type="SUPFAM" id="SSF160904">
    <property type="entry name" value="Jann2411-like"/>
    <property type="match status" value="1"/>
</dbReference>
<dbReference type="InterPro" id="IPR023286">
    <property type="entry name" value="ABATE_dom_sf"/>
</dbReference>
<sequence>MAAVALVNSAEAPDSLTTPDDLDAFLAAHPYAGPRVRPAAELAGVRRLRRPLRELLTGGREEAARLVNRIFTEHSVRLQLVRHDGWDYHLHAVDARAPLTGRIAVATAMAVADLIRAGELGRLSICADRTCGGIVVDLSRNRSRRFCSVACGNRVAAAAYRSRKRDDDAEANS</sequence>
<organism evidence="2 3">
    <name type="scientific">Actinoplanes nipponensis</name>
    <dbReference type="NCBI Taxonomy" id="135950"/>
    <lineage>
        <taxon>Bacteria</taxon>
        <taxon>Bacillati</taxon>
        <taxon>Actinomycetota</taxon>
        <taxon>Actinomycetes</taxon>
        <taxon>Micromonosporales</taxon>
        <taxon>Micromonosporaceae</taxon>
        <taxon>Actinoplanes</taxon>
    </lineage>
</organism>
<keyword evidence="3" id="KW-1185">Reference proteome</keyword>
<comment type="caution">
    <text evidence="2">The sequence shown here is derived from an EMBL/GenBank/DDBJ whole genome shotgun (WGS) entry which is preliminary data.</text>
</comment>
<dbReference type="RefSeq" id="WP_239131076.1">
    <property type="nucleotide sequence ID" value="NZ_BAAAYJ010000032.1"/>
</dbReference>
<dbReference type="PANTHER" id="PTHR35525:SF3">
    <property type="entry name" value="BLL6575 PROTEIN"/>
    <property type="match status" value="1"/>
</dbReference>